<evidence type="ECO:0000256" key="2">
    <source>
        <dbReference type="SAM" id="SignalP"/>
    </source>
</evidence>
<accession>A0ABN8F276</accession>
<comment type="caution">
    <text evidence="3">The sequence shown here is derived from an EMBL/GenBank/DDBJ whole genome shotgun (WGS) entry which is preliminary data.</text>
</comment>
<keyword evidence="2" id="KW-0732">Signal</keyword>
<name>A0ABN8F276_9BACT</name>
<evidence type="ECO:0000313" key="4">
    <source>
        <dbReference type="Proteomes" id="UP000837803"/>
    </source>
</evidence>
<evidence type="ECO:0000313" key="3">
    <source>
        <dbReference type="EMBL" id="CAH0998867.1"/>
    </source>
</evidence>
<dbReference type="Proteomes" id="UP000837803">
    <property type="component" value="Unassembled WGS sequence"/>
</dbReference>
<dbReference type="EMBL" id="CAKLPZ010000001">
    <property type="protein sequence ID" value="CAH0998867.1"/>
    <property type="molecule type" value="Genomic_DNA"/>
</dbReference>
<feature type="signal peptide" evidence="2">
    <location>
        <begin position="1"/>
        <end position="23"/>
    </location>
</feature>
<dbReference type="PROSITE" id="PS51257">
    <property type="entry name" value="PROKAR_LIPOPROTEIN"/>
    <property type="match status" value="1"/>
</dbReference>
<dbReference type="RefSeq" id="WP_238749088.1">
    <property type="nucleotide sequence ID" value="NZ_CAKLPZ010000001.1"/>
</dbReference>
<evidence type="ECO:0000256" key="1">
    <source>
        <dbReference type="SAM" id="MobiDB-lite"/>
    </source>
</evidence>
<reference evidence="3" key="1">
    <citation type="submission" date="2021-12" db="EMBL/GenBank/DDBJ databases">
        <authorList>
            <person name="Rodrigo-Torres L."/>
            <person name="Arahal R. D."/>
            <person name="Lucena T."/>
        </authorList>
    </citation>
    <scope>NUCLEOTIDE SEQUENCE</scope>
    <source>
        <strain evidence="3">CECT 8419</strain>
    </source>
</reference>
<organism evidence="3 4">
    <name type="scientific">Neolewinella maritima</name>
    <dbReference type="NCBI Taxonomy" id="1383882"/>
    <lineage>
        <taxon>Bacteria</taxon>
        <taxon>Pseudomonadati</taxon>
        <taxon>Bacteroidota</taxon>
        <taxon>Saprospiria</taxon>
        <taxon>Saprospirales</taxon>
        <taxon>Lewinellaceae</taxon>
        <taxon>Neolewinella</taxon>
    </lineage>
</organism>
<feature type="chain" id="PRO_5045627947" evidence="2">
    <location>
        <begin position="24"/>
        <end position="221"/>
    </location>
</feature>
<feature type="region of interest" description="Disordered" evidence="1">
    <location>
        <begin position="20"/>
        <end position="45"/>
    </location>
</feature>
<proteinExistence type="predicted"/>
<protein>
    <submittedName>
        <fullName evidence="3">Uncharacterized protein</fullName>
    </submittedName>
</protein>
<sequence>MRQLILFLLLAGTFTACTPEAPAEEGTAETSSDVAVTTDENEQEAAWTDITSDEARIATALLAAPEASRSGAKVIGYNAAGELVTLREGTNEFICLADDPGKDGFNAACYHRDLEPFMARGRELKAEGKTPPEIDAIREAEVKDKTLAMAPTGATLHIYYGPEVRYDPTTGEVEQAKYRYVVYMPYATAASTGLPESPVAPNHPWIMDPGTHRAHIMISPL</sequence>
<keyword evidence="4" id="KW-1185">Reference proteome</keyword>
<gene>
    <name evidence="3" type="ORF">LEM8419_00182</name>
</gene>